<dbReference type="EMBL" id="JBBPFD010000003">
    <property type="protein sequence ID" value="KAK7933434.1"/>
    <property type="molecule type" value="Genomic_DNA"/>
</dbReference>
<evidence type="ECO:0000313" key="4">
    <source>
        <dbReference type="Proteomes" id="UP001460270"/>
    </source>
</evidence>
<accession>A0AAW0PQS8</accession>
<evidence type="ECO:0000259" key="2">
    <source>
        <dbReference type="SMART" id="SM01421"/>
    </source>
</evidence>
<dbReference type="InterPro" id="IPR022557">
    <property type="entry name" value="SARA-like_C"/>
</dbReference>
<proteinExistence type="predicted"/>
<dbReference type="FunFam" id="3.30.1360.220:FF:000001">
    <property type="entry name" value="Zinc finger, FYVE domain-containing 9a"/>
    <property type="match status" value="1"/>
</dbReference>
<dbReference type="PANTHER" id="PTHR46319:SF2">
    <property type="entry name" value="ZINC FINGER FYVE DOMAIN-CONTAINING PROTEIN 9"/>
    <property type="match status" value="1"/>
</dbReference>
<dbReference type="GO" id="GO:0016197">
    <property type="term" value="P:endosomal transport"/>
    <property type="evidence" value="ECO:0007669"/>
    <property type="project" value="TreeGrafter"/>
</dbReference>
<dbReference type="SMART" id="SM01421">
    <property type="entry name" value="DUF3480"/>
    <property type="match status" value="1"/>
</dbReference>
<organism evidence="3 4">
    <name type="scientific">Mugilogobius chulae</name>
    <name type="common">yellowstripe goby</name>
    <dbReference type="NCBI Taxonomy" id="88201"/>
    <lineage>
        <taxon>Eukaryota</taxon>
        <taxon>Metazoa</taxon>
        <taxon>Chordata</taxon>
        <taxon>Craniata</taxon>
        <taxon>Vertebrata</taxon>
        <taxon>Euteleostomi</taxon>
        <taxon>Actinopterygii</taxon>
        <taxon>Neopterygii</taxon>
        <taxon>Teleostei</taxon>
        <taxon>Neoteleostei</taxon>
        <taxon>Acanthomorphata</taxon>
        <taxon>Gobiaria</taxon>
        <taxon>Gobiiformes</taxon>
        <taxon>Gobioidei</taxon>
        <taxon>Gobiidae</taxon>
        <taxon>Gobionellinae</taxon>
        <taxon>Mugilogobius</taxon>
    </lineage>
</organism>
<dbReference type="Pfam" id="PF13843">
    <property type="entry name" value="DDE_Tnp_1_7"/>
    <property type="match status" value="1"/>
</dbReference>
<feature type="domain" description="Smad anchor for receptor activation-like C-terminal" evidence="2">
    <location>
        <begin position="370"/>
        <end position="620"/>
    </location>
</feature>
<name>A0AAW0PQS8_9GOBI</name>
<dbReference type="FunFam" id="3.30.500.40:FF:000001">
    <property type="entry name" value="Zinc finger, FYVE domain-containing 9a"/>
    <property type="match status" value="1"/>
</dbReference>
<evidence type="ECO:0000313" key="3">
    <source>
        <dbReference type="EMBL" id="KAK7933434.1"/>
    </source>
</evidence>
<keyword evidence="4" id="KW-1185">Reference proteome</keyword>
<dbReference type="Gene3D" id="3.30.1360.220">
    <property type="entry name" value="Domain of unknown function (DUF3480), N-terminal subdomain"/>
    <property type="match status" value="1"/>
</dbReference>
<dbReference type="PANTHER" id="PTHR46319">
    <property type="entry name" value="ZINC FINGER FYVE DOMAIN-CONTAINING PROTEIN"/>
    <property type="match status" value="1"/>
</dbReference>
<evidence type="ECO:0000256" key="1">
    <source>
        <dbReference type="SAM" id="MobiDB-lite"/>
    </source>
</evidence>
<protein>
    <recommendedName>
        <fullName evidence="2">Smad anchor for receptor activation-like C-terminal domain-containing protein</fullName>
    </recommendedName>
</protein>
<comment type="caution">
    <text evidence="3">The sequence shown here is derived from an EMBL/GenBank/DDBJ whole genome shotgun (WGS) entry which is preliminary data.</text>
</comment>
<dbReference type="Pfam" id="PF11979">
    <property type="entry name" value="SARA_C"/>
    <property type="match status" value="1"/>
</dbReference>
<sequence>MCLLDARMLEHIRDCTVAQARLAGAHAWELSIGELKAFIALLYVRGAFSKNIEMESLWSGDWGLPFFQSTMPRSRYRDIMRHLRFDRREERMARLSTDKFALATDVWQWFVANSIRCYRPSDNLTVDEQLFPTKARCRFTQYMANKPDKFGIKFWVVAEVTTKYFLNGFPYLGKDEARPPGQRLGESVVLKLVEPFMDKGRNVTVDNFFTSLSLANSLLRRNTSLVGTMNAARRELPPSAHQRAELFSSRVLKHDRTTLTIYQGKAKKNVCVLSSLHQTVAVESDRKKKPETVCFYNKSKCGVDTLDQMARKYTVKGATRRWPLAVFYNILDLAAINAWVLFQQCTGTNIPRRAFILELAKELRRDVLRAKAYPTRLSSAFAPPAGAREPTTLMKAMNKSNEHVLAMGACFNDRADSHLVCVQNDDGNYQTQAISIHHQPRKVTGACFFVFSGALKASSGYLAKTSIVEDGVMIQITAETMEALRQALRDMKDFSITCGKADQEESQDTVHIQWTEDDHNFNKGVISPIDGKSMESITSIKIFHGSEFKANGKVIRWTEVFFLQSEEQSGSVGLSDPADHSRLTESVARAFCIALCSHLKLLKEDGMAKLGLRVTLDSDQADSDPDPDPSAVLSEPNHAALMGNTYSEV</sequence>
<dbReference type="Gene3D" id="3.30.500.40">
    <property type="match status" value="1"/>
</dbReference>
<reference evidence="4" key="1">
    <citation type="submission" date="2024-04" db="EMBL/GenBank/DDBJ databases">
        <title>Salinicola lusitanus LLJ914,a marine bacterium isolated from the Okinawa Trough.</title>
        <authorList>
            <person name="Li J."/>
        </authorList>
    </citation>
    <scope>NUCLEOTIDE SEQUENCE [LARGE SCALE GENOMIC DNA]</scope>
</reference>
<dbReference type="GO" id="GO:0031901">
    <property type="term" value="C:early endosome membrane"/>
    <property type="evidence" value="ECO:0007669"/>
    <property type="project" value="TreeGrafter"/>
</dbReference>
<dbReference type="Proteomes" id="UP001460270">
    <property type="component" value="Unassembled WGS sequence"/>
</dbReference>
<dbReference type="InterPro" id="IPR029526">
    <property type="entry name" value="PGBD"/>
</dbReference>
<dbReference type="AlphaFoldDB" id="A0AAW0PQS8"/>
<gene>
    <name evidence="3" type="ORF">WMY93_004330</name>
</gene>
<feature type="region of interest" description="Disordered" evidence="1">
    <location>
        <begin position="618"/>
        <end position="649"/>
    </location>
</feature>
<dbReference type="GO" id="GO:0001889">
    <property type="term" value="P:liver development"/>
    <property type="evidence" value="ECO:0007669"/>
    <property type="project" value="TreeGrafter"/>
</dbReference>